<dbReference type="InterPro" id="IPR003593">
    <property type="entry name" value="AAA+_ATPase"/>
</dbReference>
<protein>
    <submittedName>
        <fullName evidence="7">Sigma 54-interacting transcriptional regulator</fullName>
    </submittedName>
</protein>
<dbReference type="InterPro" id="IPR004096">
    <property type="entry name" value="V4R"/>
</dbReference>
<evidence type="ECO:0000313" key="8">
    <source>
        <dbReference type="Proteomes" id="UP000662770"/>
    </source>
</evidence>
<evidence type="ECO:0000256" key="3">
    <source>
        <dbReference type="ARBA" id="ARBA00023015"/>
    </source>
</evidence>
<dbReference type="InterPro" id="IPR009057">
    <property type="entry name" value="Homeodomain-like_sf"/>
</dbReference>
<dbReference type="Gene3D" id="3.40.50.300">
    <property type="entry name" value="P-loop containing nucleotide triphosphate hydrolases"/>
    <property type="match status" value="1"/>
</dbReference>
<dbReference type="PROSITE" id="PS50045">
    <property type="entry name" value="SIGMA54_INTERACT_4"/>
    <property type="match status" value="1"/>
</dbReference>
<evidence type="ECO:0000256" key="1">
    <source>
        <dbReference type="ARBA" id="ARBA00022741"/>
    </source>
</evidence>
<organism evidence="7 8">
    <name type="scientific">Shewanella avicenniae</name>
    <dbReference type="NCBI Taxonomy" id="2814294"/>
    <lineage>
        <taxon>Bacteria</taxon>
        <taxon>Pseudomonadati</taxon>
        <taxon>Pseudomonadota</taxon>
        <taxon>Gammaproteobacteria</taxon>
        <taxon>Alteromonadales</taxon>
        <taxon>Shewanellaceae</taxon>
        <taxon>Shewanella</taxon>
    </lineage>
</organism>
<evidence type="ECO:0000259" key="6">
    <source>
        <dbReference type="PROSITE" id="PS50045"/>
    </source>
</evidence>
<dbReference type="Pfam" id="PF02954">
    <property type="entry name" value="HTH_8"/>
    <property type="match status" value="1"/>
</dbReference>
<dbReference type="Pfam" id="PF25601">
    <property type="entry name" value="AAA_lid_14"/>
    <property type="match status" value="1"/>
</dbReference>
<keyword evidence="8" id="KW-1185">Reference proteome</keyword>
<feature type="domain" description="Sigma-54 factor interaction" evidence="6">
    <location>
        <begin position="239"/>
        <end position="468"/>
    </location>
</feature>
<dbReference type="SMART" id="SM00989">
    <property type="entry name" value="V4R"/>
    <property type="match status" value="1"/>
</dbReference>
<dbReference type="InterPro" id="IPR024096">
    <property type="entry name" value="NO_sig/Golgi_transp_ligand-bd"/>
</dbReference>
<dbReference type="Pfam" id="PF06505">
    <property type="entry name" value="XylR_N"/>
    <property type="match status" value="1"/>
</dbReference>
<keyword evidence="2" id="KW-0067">ATP-binding</keyword>
<evidence type="ECO:0000256" key="4">
    <source>
        <dbReference type="ARBA" id="ARBA00023125"/>
    </source>
</evidence>
<reference evidence="7 8" key="1">
    <citation type="submission" date="2021-03" db="EMBL/GenBank/DDBJ databases">
        <title>Novel species identification of genus Shewanella.</title>
        <authorList>
            <person name="Liu G."/>
            <person name="Zhang Q."/>
        </authorList>
    </citation>
    <scope>NUCLEOTIDE SEQUENCE [LARGE SCALE GENOMIC DNA]</scope>
    <source>
        <strain evidence="7 8">FJAT-51800</strain>
    </source>
</reference>
<dbReference type="InterPro" id="IPR027417">
    <property type="entry name" value="P-loop_NTPase"/>
</dbReference>
<dbReference type="Gene3D" id="1.10.8.60">
    <property type="match status" value="1"/>
</dbReference>
<dbReference type="InterPro" id="IPR002078">
    <property type="entry name" value="Sigma_54_int"/>
</dbReference>
<keyword evidence="4" id="KW-0238">DNA-binding</keyword>
<keyword evidence="1" id="KW-0547">Nucleotide-binding</keyword>
<gene>
    <name evidence="7" type="ORF">JYB87_02470</name>
</gene>
<dbReference type="Pfam" id="PF00158">
    <property type="entry name" value="Sigma54_activat"/>
    <property type="match status" value="1"/>
</dbReference>
<evidence type="ECO:0000313" key="7">
    <source>
        <dbReference type="EMBL" id="QSX35387.1"/>
    </source>
</evidence>
<dbReference type="InterPro" id="IPR010523">
    <property type="entry name" value="XylR_N"/>
</dbReference>
<dbReference type="InterPro" id="IPR025944">
    <property type="entry name" value="Sigma_54_int_dom_CS"/>
</dbReference>
<dbReference type="InterPro" id="IPR025943">
    <property type="entry name" value="Sigma_54_int_dom_ATP-bd_2"/>
</dbReference>
<keyword evidence="3" id="KW-0805">Transcription regulation</keyword>
<sequence length="547" mass="61455">MQTSNLDLRELLSFKPQGGSMSFLEQRIYFEDLYSQGIKRMDLCQSLGPDITKSIVIKAGFTKGWLVAERIRRSMPELWDEAKMGKLGPLLSSMYGFGEMLYNQRQDGIINKPLVDSYFVGLFEAEQQLELIGQSDEAVCWEGIGFASGYVSNVEQRTVYFMEGECQACGDKYCHLWGNYVEEWGDEITPLLPFYNNISNESVASQLSDVLEKEYQLPPIIQTKIKDTLWNSKDDDSYPVSASYAMNRLLDIAANVAKAPTSVLVTGESGVGKEKLVRFIHDNSQRKDKPLVAINCGALAETLLENELFGHSKGAFTGADGNKTGLIESANGGTLFLDEVGELSPAMQVKLLRVLQEREIIKVGDNSAIKVDLRIISATNKSLEKAVEAGEFRQDLYYRLKVIELVIPPLRERREDILPLCRQFLNRFNDVLGKSFTGFNHRAADLLLNYDWPGNVRELINVIERAAVLGINAQIQPEDLPDELHTLATPTSTHDTILSLHEVERCHIISTMKKLRNNKSLVAKKLGLSQATLYRKLKSYDYEDAEG</sequence>
<dbReference type="EMBL" id="CP071503">
    <property type="protein sequence ID" value="QSX35387.1"/>
    <property type="molecule type" value="Genomic_DNA"/>
</dbReference>
<keyword evidence="5" id="KW-0804">Transcription</keyword>
<dbReference type="SUPFAM" id="SSF46689">
    <property type="entry name" value="Homeodomain-like"/>
    <property type="match status" value="1"/>
</dbReference>
<dbReference type="SUPFAM" id="SSF111126">
    <property type="entry name" value="Ligand-binding domain in the NO signalling and Golgi transport"/>
    <property type="match status" value="1"/>
</dbReference>
<dbReference type="CDD" id="cd00009">
    <property type="entry name" value="AAA"/>
    <property type="match status" value="1"/>
</dbReference>
<evidence type="ECO:0000256" key="5">
    <source>
        <dbReference type="ARBA" id="ARBA00023163"/>
    </source>
</evidence>
<dbReference type="PROSITE" id="PS00676">
    <property type="entry name" value="SIGMA54_INTERACT_2"/>
    <property type="match status" value="1"/>
</dbReference>
<dbReference type="Gene3D" id="1.10.10.60">
    <property type="entry name" value="Homeodomain-like"/>
    <property type="match status" value="1"/>
</dbReference>
<dbReference type="PROSITE" id="PS00675">
    <property type="entry name" value="SIGMA54_INTERACT_1"/>
    <property type="match status" value="1"/>
</dbReference>
<dbReference type="SMART" id="SM00382">
    <property type="entry name" value="AAA"/>
    <property type="match status" value="1"/>
</dbReference>
<evidence type="ECO:0000256" key="2">
    <source>
        <dbReference type="ARBA" id="ARBA00022840"/>
    </source>
</evidence>
<dbReference type="InterPro" id="IPR058031">
    <property type="entry name" value="AAA_lid_NorR"/>
</dbReference>
<dbReference type="Gene3D" id="3.30.1380.20">
    <property type="entry name" value="Trafficking protein particle complex subunit 3"/>
    <property type="match status" value="1"/>
</dbReference>
<dbReference type="PANTHER" id="PTHR32071">
    <property type="entry name" value="TRANSCRIPTIONAL REGULATORY PROTEIN"/>
    <property type="match status" value="1"/>
</dbReference>
<dbReference type="InterPro" id="IPR025662">
    <property type="entry name" value="Sigma_54_int_dom_ATP-bd_1"/>
</dbReference>
<dbReference type="SUPFAM" id="SSF52540">
    <property type="entry name" value="P-loop containing nucleoside triphosphate hydrolases"/>
    <property type="match status" value="1"/>
</dbReference>
<name>A0ABX7QV58_9GAMM</name>
<dbReference type="Proteomes" id="UP000662770">
    <property type="component" value="Chromosome"/>
</dbReference>
<accession>A0ABX7QV58</accession>
<proteinExistence type="predicted"/>
<dbReference type="PROSITE" id="PS00688">
    <property type="entry name" value="SIGMA54_INTERACT_3"/>
    <property type="match status" value="1"/>
</dbReference>
<dbReference type="InterPro" id="IPR002197">
    <property type="entry name" value="HTH_Fis"/>
</dbReference>